<dbReference type="EMBL" id="CP035107">
    <property type="protein sequence ID" value="QAR31272.1"/>
    <property type="molecule type" value="Genomic_DNA"/>
</dbReference>
<dbReference type="Gene3D" id="3.40.390.70">
    <property type="match status" value="1"/>
</dbReference>
<sequence>MDVNSLNVSNVEQLYDRHFRTIYHEFSHILHQTKDFSAEFKKISAKDYVSDSWSDVWRNPRDLDDQNAQKPLSLEAGFISDYSSKDANEDFVELIAHYLTYSPEKWKQTLDKAAGANGDKPGKKILEQKIGIVISYMKKEWQIDLNALRDEIQTRASKIGELEIDQLK</sequence>
<dbReference type="Pfam" id="PF15890">
    <property type="entry name" value="Peptidase_Mx1"/>
    <property type="match status" value="1"/>
</dbReference>
<dbReference type="SUPFAM" id="SSF55486">
    <property type="entry name" value="Metalloproteases ('zincins'), catalytic domain"/>
    <property type="match status" value="1"/>
</dbReference>
<dbReference type="InterPro" id="IPR030890">
    <property type="entry name" value="LP_HExxH_w_TonB"/>
</dbReference>
<dbReference type="OrthoDB" id="1113652at2"/>
<evidence type="ECO:0000313" key="1">
    <source>
        <dbReference type="EMBL" id="QAR31272.1"/>
    </source>
</evidence>
<name>A0A3R5USI8_ORNRH</name>
<protein>
    <submittedName>
        <fullName evidence="1">Uncharacterized protein</fullName>
    </submittedName>
</protein>
<proteinExistence type="predicted"/>
<dbReference type="NCBIfam" id="TIGR04549">
    <property type="entry name" value="LP_HExxH_w_tonB"/>
    <property type="match status" value="1"/>
</dbReference>
<dbReference type="AlphaFoldDB" id="A0A3R5USI8"/>
<accession>A0A3R5USI8</accession>
<evidence type="ECO:0000313" key="2">
    <source>
        <dbReference type="Proteomes" id="UP000287701"/>
    </source>
</evidence>
<gene>
    <name evidence="1" type="ORF">EQP59_07940</name>
</gene>
<reference evidence="1 2" key="1">
    <citation type="submission" date="2019-01" db="EMBL/GenBank/DDBJ databases">
        <title>Whole Genome of Ornithobacterium rhinotracheale FARPER-174b.</title>
        <authorList>
            <person name="Tataje-Lavanda L.A."/>
            <person name="Montalvan A."/>
            <person name="Montesinos R."/>
            <person name="Zimic M."/>
            <person name="Fernandez-Sanchez M."/>
            <person name="Fernandez-Diaz M."/>
        </authorList>
    </citation>
    <scope>NUCLEOTIDE SEQUENCE [LARGE SCALE GENOMIC DNA]</scope>
    <source>
        <strain evidence="1 2">FARPER-174b</strain>
    </source>
</reference>
<organism evidence="1 2">
    <name type="scientific">Ornithobacterium rhinotracheale</name>
    <dbReference type="NCBI Taxonomy" id="28251"/>
    <lineage>
        <taxon>Bacteria</taxon>
        <taxon>Pseudomonadati</taxon>
        <taxon>Bacteroidota</taxon>
        <taxon>Flavobacteriia</taxon>
        <taxon>Flavobacteriales</taxon>
        <taxon>Weeksellaceae</taxon>
        <taxon>Ornithobacterium</taxon>
    </lineage>
</organism>
<dbReference type="Proteomes" id="UP000287701">
    <property type="component" value="Chromosome"/>
</dbReference>